<proteinExistence type="predicted"/>
<organism evidence="1 2">
    <name type="scientific">Ornithinimicrobium avium</name>
    <dbReference type="NCBI Taxonomy" id="2283195"/>
    <lineage>
        <taxon>Bacteria</taxon>
        <taxon>Bacillati</taxon>
        <taxon>Actinomycetota</taxon>
        <taxon>Actinomycetes</taxon>
        <taxon>Micrococcales</taxon>
        <taxon>Ornithinimicrobiaceae</taxon>
        <taxon>Ornithinimicrobium</taxon>
    </lineage>
</organism>
<dbReference type="KEGG" id="orn:DV701_07845"/>
<dbReference type="EMBL" id="CP031229">
    <property type="protein sequence ID" value="AXH96051.1"/>
    <property type="molecule type" value="Genomic_DNA"/>
</dbReference>
<keyword evidence="2" id="KW-1185">Reference proteome</keyword>
<dbReference type="Proteomes" id="UP000253790">
    <property type="component" value="Chromosome"/>
</dbReference>
<dbReference type="AlphaFoldDB" id="A0A345NLZ3"/>
<evidence type="ECO:0000313" key="2">
    <source>
        <dbReference type="Proteomes" id="UP000253790"/>
    </source>
</evidence>
<gene>
    <name evidence="1" type="ORF">DV701_07845</name>
</gene>
<accession>A0A345NLZ3</accession>
<protein>
    <submittedName>
        <fullName evidence="1">Uncharacterized protein</fullName>
    </submittedName>
</protein>
<name>A0A345NLZ3_9MICO</name>
<sequence length="75" mass="7847">MRPWTSGTLLSQSWIAWLTSIASTCRGSLRHPETSEVNSAVVRATVTVPSPKTYGPYAAIAAAAVKAPSSMATTP</sequence>
<evidence type="ECO:0000313" key="1">
    <source>
        <dbReference type="EMBL" id="AXH96051.1"/>
    </source>
</evidence>
<reference evidence="1 2" key="1">
    <citation type="submission" date="2018-07" db="EMBL/GenBank/DDBJ databases">
        <title>Complete genome sequencing of Ornithinimicrobium sp. AMA3305.</title>
        <authorList>
            <person name="Bae J.-W."/>
        </authorList>
    </citation>
    <scope>NUCLEOTIDE SEQUENCE [LARGE SCALE GENOMIC DNA]</scope>
    <source>
        <strain evidence="1 2">AMA3305</strain>
    </source>
</reference>